<dbReference type="Proteomes" id="UP000182894">
    <property type="component" value="Unassembled WGS sequence"/>
</dbReference>
<evidence type="ECO:0000256" key="1">
    <source>
        <dbReference type="SAM" id="SignalP"/>
    </source>
</evidence>
<dbReference type="EMBL" id="FNCO01000002">
    <property type="protein sequence ID" value="SDG52096.1"/>
    <property type="molecule type" value="Genomic_DNA"/>
</dbReference>
<keyword evidence="3" id="KW-1185">Reference proteome</keyword>
<reference evidence="3" key="1">
    <citation type="submission" date="2016-10" db="EMBL/GenBank/DDBJ databases">
        <authorList>
            <person name="Varghese N."/>
            <person name="Submissions S."/>
        </authorList>
    </citation>
    <scope>NUCLEOTIDE SEQUENCE [LARGE SCALE GENOMIC DNA]</scope>
    <source>
        <strain evidence="3">ATCC 700689</strain>
    </source>
</reference>
<dbReference type="OrthoDB" id="6952585at2"/>
<dbReference type="Pfam" id="PF10976">
    <property type="entry name" value="DUF2790"/>
    <property type="match status" value="1"/>
</dbReference>
<evidence type="ECO:0000313" key="2">
    <source>
        <dbReference type="EMBL" id="SDG52096.1"/>
    </source>
</evidence>
<evidence type="ECO:0008006" key="4">
    <source>
        <dbReference type="Google" id="ProtNLM"/>
    </source>
</evidence>
<dbReference type="InterPro" id="IPR021245">
    <property type="entry name" value="DUF2790"/>
</dbReference>
<dbReference type="Gene3D" id="2.30.140.50">
    <property type="entry name" value="Protein of unknown function DUF2790"/>
    <property type="match status" value="1"/>
</dbReference>
<gene>
    <name evidence="2" type="ORF">SAMN05216605_102309</name>
</gene>
<evidence type="ECO:0000313" key="3">
    <source>
        <dbReference type="Proteomes" id="UP000182894"/>
    </source>
</evidence>
<feature type="signal peptide" evidence="1">
    <location>
        <begin position="1"/>
        <end position="18"/>
    </location>
</feature>
<dbReference type="AlphaFoldDB" id="A0A1G7UX78"/>
<feature type="chain" id="PRO_5010332402" description="DUF2790 domain-containing protein" evidence="1">
    <location>
        <begin position="19"/>
        <end position="90"/>
    </location>
</feature>
<dbReference type="RefSeq" id="WP_074750650.1">
    <property type="nucleotide sequence ID" value="NZ_FNCO01000002.1"/>
</dbReference>
<name>A0A1G7UX78_9PSED</name>
<proteinExistence type="predicted"/>
<sequence>MKYALFAALSMFSLFASANDTPGQTAATAATDVQYDYSQDLDIAKVVRISNASSATNACGPVKAQMEYVDSKGVSHKLEYTRLGDECGNG</sequence>
<protein>
    <recommendedName>
        <fullName evidence="4">DUF2790 domain-containing protein</fullName>
    </recommendedName>
</protein>
<organism evidence="2 3">
    <name type="scientific">Pseudomonas abietaniphila</name>
    <dbReference type="NCBI Taxonomy" id="89065"/>
    <lineage>
        <taxon>Bacteria</taxon>
        <taxon>Pseudomonadati</taxon>
        <taxon>Pseudomonadota</taxon>
        <taxon>Gammaproteobacteria</taxon>
        <taxon>Pseudomonadales</taxon>
        <taxon>Pseudomonadaceae</taxon>
        <taxon>Pseudomonas</taxon>
    </lineage>
</organism>
<accession>A0A1G7UX78</accession>
<keyword evidence="1" id="KW-0732">Signal</keyword>